<keyword evidence="6" id="KW-0472">Membrane</keyword>
<protein>
    <recommendedName>
        <fullName evidence="8">Ion transport domain-containing protein</fullName>
    </recommendedName>
</protein>
<evidence type="ECO:0000256" key="2">
    <source>
        <dbReference type="ARBA" id="ARBA00022448"/>
    </source>
</evidence>
<dbReference type="InterPro" id="IPR005821">
    <property type="entry name" value="Ion_trans_dom"/>
</dbReference>
<feature type="non-terminal residue" evidence="9">
    <location>
        <position position="1"/>
    </location>
</feature>
<evidence type="ECO:0000256" key="7">
    <source>
        <dbReference type="ARBA" id="ARBA00023303"/>
    </source>
</evidence>
<evidence type="ECO:0000256" key="3">
    <source>
        <dbReference type="ARBA" id="ARBA00022692"/>
    </source>
</evidence>
<organism evidence="9">
    <name type="scientific">Oppiella nova</name>
    <dbReference type="NCBI Taxonomy" id="334625"/>
    <lineage>
        <taxon>Eukaryota</taxon>
        <taxon>Metazoa</taxon>
        <taxon>Ecdysozoa</taxon>
        <taxon>Arthropoda</taxon>
        <taxon>Chelicerata</taxon>
        <taxon>Arachnida</taxon>
        <taxon>Acari</taxon>
        <taxon>Acariformes</taxon>
        <taxon>Sarcoptiformes</taxon>
        <taxon>Oribatida</taxon>
        <taxon>Brachypylina</taxon>
        <taxon>Oppioidea</taxon>
        <taxon>Oppiidae</taxon>
        <taxon>Oppiella</taxon>
    </lineage>
</organism>
<dbReference type="GO" id="GO:0015279">
    <property type="term" value="F:store-operated calcium channel activity"/>
    <property type="evidence" value="ECO:0007669"/>
    <property type="project" value="TreeGrafter"/>
</dbReference>
<dbReference type="EMBL" id="CAJPVJ010048112">
    <property type="protein sequence ID" value="CAG2182797.1"/>
    <property type="molecule type" value="Genomic_DNA"/>
</dbReference>
<gene>
    <name evidence="9" type="ORF">ONB1V03_LOCUS22218</name>
</gene>
<keyword evidence="7" id="KW-0407">Ion channel</keyword>
<evidence type="ECO:0000313" key="10">
    <source>
        <dbReference type="Proteomes" id="UP000728032"/>
    </source>
</evidence>
<dbReference type="GO" id="GO:0005886">
    <property type="term" value="C:plasma membrane"/>
    <property type="evidence" value="ECO:0007669"/>
    <property type="project" value="TreeGrafter"/>
</dbReference>
<feature type="domain" description="Ion transport" evidence="8">
    <location>
        <begin position="25"/>
        <end position="81"/>
    </location>
</feature>
<proteinExistence type="predicted"/>
<name>A0A7R9R211_9ACAR</name>
<sequence>QRIETDIFGNTFAPELVNTTKRGAPPSPIELCILAWVLGLIWSEVKQLWDLGIADYLSDMWNILDFITNSLYVATIALRVIAYLQIQKEISLHTGTAHLPRENWDAFDPILLSEGLFAAANIF</sequence>
<dbReference type="Proteomes" id="UP000728032">
    <property type="component" value="Unassembled WGS sequence"/>
</dbReference>
<dbReference type="EMBL" id="OC962937">
    <property type="protein sequence ID" value="CAD7665661.1"/>
    <property type="molecule type" value="Genomic_DNA"/>
</dbReference>
<reference evidence="9" key="1">
    <citation type="submission" date="2020-11" db="EMBL/GenBank/DDBJ databases">
        <authorList>
            <person name="Tran Van P."/>
        </authorList>
    </citation>
    <scope>NUCLEOTIDE SEQUENCE</scope>
</reference>
<feature type="non-terminal residue" evidence="9">
    <location>
        <position position="123"/>
    </location>
</feature>
<dbReference type="OrthoDB" id="6483675at2759"/>
<dbReference type="PANTHER" id="PTHR10117:SF54">
    <property type="entry name" value="TRANSIENT RECEPTOR POTENTIAL-GAMMA PROTEIN"/>
    <property type="match status" value="1"/>
</dbReference>
<dbReference type="AlphaFoldDB" id="A0A7R9R211"/>
<evidence type="ECO:0000313" key="9">
    <source>
        <dbReference type="EMBL" id="CAD7665661.1"/>
    </source>
</evidence>
<keyword evidence="10" id="KW-1185">Reference proteome</keyword>
<evidence type="ECO:0000259" key="8">
    <source>
        <dbReference type="Pfam" id="PF00520"/>
    </source>
</evidence>
<dbReference type="GO" id="GO:0051480">
    <property type="term" value="P:regulation of cytosolic calcium ion concentration"/>
    <property type="evidence" value="ECO:0007669"/>
    <property type="project" value="TreeGrafter"/>
</dbReference>
<evidence type="ECO:0000256" key="6">
    <source>
        <dbReference type="ARBA" id="ARBA00023136"/>
    </source>
</evidence>
<evidence type="ECO:0000256" key="5">
    <source>
        <dbReference type="ARBA" id="ARBA00023065"/>
    </source>
</evidence>
<dbReference type="GO" id="GO:0070679">
    <property type="term" value="F:inositol 1,4,5 trisphosphate binding"/>
    <property type="evidence" value="ECO:0007669"/>
    <property type="project" value="TreeGrafter"/>
</dbReference>
<dbReference type="InterPro" id="IPR002153">
    <property type="entry name" value="TRPC_channel"/>
</dbReference>
<evidence type="ECO:0000256" key="4">
    <source>
        <dbReference type="ARBA" id="ARBA00022989"/>
    </source>
</evidence>
<dbReference type="PANTHER" id="PTHR10117">
    <property type="entry name" value="TRANSIENT RECEPTOR POTENTIAL CHANNEL"/>
    <property type="match status" value="1"/>
</dbReference>
<keyword evidence="2" id="KW-0813">Transport</keyword>
<keyword evidence="5" id="KW-0406">Ion transport</keyword>
<keyword evidence="4" id="KW-1133">Transmembrane helix</keyword>
<evidence type="ECO:0000256" key="1">
    <source>
        <dbReference type="ARBA" id="ARBA00004141"/>
    </source>
</evidence>
<comment type="subcellular location">
    <subcellularLocation>
        <location evidence="1">Membrane</location>
        <topology evidence="1">Multi-pass membrane protein</topology>
    </subcellularLocation>
</comment>
<dbReference type="GO" id="GO:0034703">
    <property type="term" value="C:cation channel complex"/>
    <property type="evidence" value="ECO:0007669"/>
    <property type="project" value="TreeGrafter"/>
</dbReference>
<dbReference type="Pfam" id="PF00520">
    <property type="entry name" value="Ion_trans"/>
    <property type="match status" value="1"/>
</dbReference>
<keyword evidence="3" id="KW-0812">Transmembrane</keyword>
<accession>A0A7R9R211</accession>